<dbReference type="RefSeq" id="WP_179752650.1">
    <property type="nucleotide sequence ID" value="NZ_JACCBU010000001.1"/>
</dbReference>
<keyword evidence="6 9" id="KW-0472">Membrane</keyword>
<evidence type="ECO:0000313" key="11">
    <source>
        <dbReference type="Proteomes" id="UP000569914"/>
    </source>
</evidence>
<accession>A0A7Y9L9S0</accession>
<comment type="subcellular location">
    <subcellularLocation>
        <location evidence="1">Cell membrane</location>
        <topology evidence="1">Multi-pass membrane protein</topology>
    </subcellularLocation>
</comment>
<sequence>MTVDQPARPRGVVTEPSAEDGFVRLVSQRLGGPLGRRAAAGRAWWSPVRVTLAVATLTYLVGMIFRIPCRITVPGQAPDHFRLMCYSDIGLLYQGRGLMAGLTPYLQSSPDYPVLEYPVLTGWFLELERLLTRFLGGAQGTGLNDWQQVSSTLLFVDVNQVLLGLLFLVAVWAQVRTVEGRPWDAMMLAASPCVAAAAQINWDLLVIALTALGCLFWARKRPIVAGVLLGLATAAKLYPVLLLGPLILLCVRTKKLNDLFATLGGFMISWSLVNLPVVLLAPESWLAFWTFNSDRQGDLGSLWYVFELAGHPVPALNVINFVLMLAACLGIGWLIMAAPRRPRFGAMVFLVVAAFLITNKVYSPQYVLWLLPLLILARPRWRDWWLFTAAELFYFAAIWWHLAGVLKPADGSADRLYWVAVILRIGVQCYLVVQVVLDALRPERDLVRAGGADDPGGGVLDRAADRGWSLTGLWSRPVSTAPAPARAAGPDPDG</sequence>
<dbReference type="GO" id="GO:0005886">
    <property type="term" value="C:plasma membrane"/>
    <property type="evidence" value="ECO:0007669"/>
    <property type="project" value="UniProtKB-SubCell"/>
</dbReference>
<comment type="similarity">
    <text evidence="7">Belongs to the glycosyltransferase 87 family.</text>
</comment>
<dbReference type="EMBL" id="JACCBU010000001">
    <property type="protein sequence ID" value="NYE72074.1"/>
    <property type="molecule type" value="Genomic_DNA"/>
</dbReference>
<evidence type="ECO:0000256" key="3">
    <source>
        <dbReference type="ARBA" id="ARBA00022679"/>
    </source>
</evidence>
<dbReference type="InterPro" id="IPR016570">
    <property type="entry name" value="UCP010361"/>
</dbReference>
<dbReference type="AlphaFoldDB" id="A0A7Y9L9S0"/>
<feature type="compositionally biased region" description="Low complexity" evidence="8">
    <location>
        <begin position="481"/>
        <end position="494"/>
    </location>
</feature>
<evidence type="ECO:0000256" key="7">
    <source>
        <dbReference type="ARBA" id="ARBA00024033"/>
    </source>
</evidence>
<protein>
    <submittedName>
        <fullName evidence="10">Putative membrane protein</fullName>
    </submittedName>
</protein>
<evidence type="ECO:0000256" key="1">
    <source>
        <dbReference type="ARBA" id="ARBA00004651"/>
    </source>
</evidence>
<feature type="transmembrane region" description="Helical" evidence="9">
    <location>
        <begin position="185"/>
        <end position="218"/>
    </location>
</feature>
<proteinExistence type="inferred from homology"/>
<reference evidence="10 11" key="1">
    <citation type="submission" date="2020-07" db="EMBL/GenBank/DDBJ databases">
        <title>Sequencing the genomes of 1000 actinobacteria strains.</title>
        <authorList>
            <person name="Klenk H.-P."/>
        </authorList>
    </citation>
    <scope>NUCLEOTIDE SEQUENCE [LARGE SCALE GENOMIC DNA]</scope>
    <source>
        <strain evidence="10 11">DSM 22083</strain>
    </source>
</reference>
<evidence type="ECO:0000256" key="4">
    <source>
        <dbReference type="ARBA" id="ARBA00022692"/>
    </source>
</evidence>
<keyword evidence="4 9" id="KW-0812">Transmembrane</keyword>
<feature type="transmembrane region" description="Helical" evidence="9">
    <location>
        <begin position="384"/>
        <end position="404"/>
    </location>
</feature>
<comment type="caution">
    <text evidence="10">The sequence shown here is derived from an EMBL/GenBank/DDBJ whole genome shotgun (WGS) entry which is preliminary data.</text>
</comment>
<feature type="transmembrane region" description="Helical" evidence="9">
    <location>
        <begin position="224"/>
        <end position="248"/>
    </location>
</feature>
<evidence type="ECO:0000256" key="5">
    <source>
        <dbReference type="ARBA" id="ARBA00022989"/>
    </source>
</evidence>
<dbReference type="Proteomes" id="UP000569914">
    <property type="component" value="Unassembled WGS sequence"/>
</dbReference>
<keyword evidence="11" id="KW-1185">Reference proteome</keyword>
<feature type="transmembrane region" description="Helical" evidence="9">
    <location>
        <begin position="153"/>
        <end position="173"/>
    </location>
</feature>
<feature type="transmembrane region" description="Helical" evidence="9">
    <location>
        <begin position="416"/>
        <end position="437"/>
    </location>
</feature>
<evidence type="ECO:0000256" key="2">
    <source>
        <dbReference type="ARBA" id="ARBA00022475"/>
    </source>
</evidence>
<keyword evidence="3" id="KW-0808">Transferase</keyword>
<name>A0A7Y9L9S0_9ACTN</name>
<dbReference type="GO" id="GO:0016758">
    <property type="term" value="F:hexosyltransferase activity"/>
    <property type="evidence" value="ECO:0007669"/>
    <property type="project" value="InterPro"/>
</dbReference>
<evidence type="ECO:0000313" key="10">
    <source>
        <dbReference type="EMBL" id="NYE72074.1"/>
    </source>
</evidence>
<evidence type="ECO:0000256" key="8">
    <source>
        <dbReference type="SAM" id="MobiDB-lite"/>
    </source>
</evidence>
<dbReference type="InterPro" id="IPR018584">
    <property type="entry name" value="GT87"/>
</dbReference>
<organism evidence="10 11">
    <name type="scientific">Microlunatus parietis</name>
    <dbReference type="NCBI Taxonomy" id="682979"/>
    <lineage>
        <taxon>Bacteria</taxon>
        <taxon>Bacillati</taxon>
        <taxon>Actinomycetota</taxon>
        <taxon>Actinomycetes</taxon>
        <taxon>Propionibacteriales</taxon>
        <taxon>Propionibacteriaceae</taxon>
        <taxon>Microlunatus</taxon>
    </lineage>
</organism>
<evidence type="ECO:0000256" key="9">
    <source>
        <dbReference type="SAM" id="Phobius"/>
    </source>
</evidence>
<feature type="transmembrane region" description="Helical" evidence="9">
    <location>
        <begin position="344"/>
        <end position="364"/>
    </location>
</feature>
<keyword evidence="2" id="KW-1003">Cell membrane</keyword>
<gene>
    <name evidence="10" type="ORF">BKA15_003403</name>
</gene>
<evidence type="ECO:0000256" key="6">
    <source>
        <dbReference type="ARBA" id="ARBA00023136"/>
    </source>
</evidence>
<feature type="transmembrane region" description="Helical" evidence="9">
    <location>
        <begin position="318"/>
        <end position="337"/>
    </location>
</feature>
<keyword evidence="5 9" id="KW-1133">Transmembrane helix</keyword>
<feature type="transmembrane region" description="Helical" evidence="9">
    <location>
        <begin position="260"/>
        <end position="281"/>
    </location>
</feature>
<dbReference type="Pfam" id="PF09594">
    <property type="entry name" value="GT87"/>
    <property type="match status" value="1"/>
</dbReference>
<dbReference type="PIRSF" id="PIRSF010361">
    <property type="entry name" value="UCP010361"/>
    <property type="match status" value="1"/>
</dbReference>
<feature type="region of interest" description="Disordered" evidence="8">
    <location>
        <begin position="475"/>
        <end position="494"/>
    </location>
</feature>